<dbReference type="Gene3D" id="2.60.120.920">
    <property type="match status" value="1"/>
</dbReference>
<dbReference type="SMART" id="SM00225">
    <property type="entry name" value="BTB"/>
    <property type="match status" value="1"/>
</dbReference>
<dbReference type="InterPro" id="IPR011333">
    <property type="entry name" value="SKP1/BTB/POZ_sf"/>
</dbReference>
<proteinExistence type="predicted"/>
<gene>
    <name evidence="2" type="ORF">AMORRO_LOCUS16233</name>
</gene>
<sequence length="376" mass="42725">AILAARSEVFERMIFTGTEVTGKQISFSEVEASSMKIILEYLYTGTVLERDITIDNALEVLHTADFFQLENFQDLSELYKKTCEKKEYGNKSPELLSKAVQLMSPLANNSVVDYLVDSVAKIPLDSIEIGRLSLQGLQCLLSKRNEARTSTSSEYSVLRFAILSAAKEVSEEAFSILNKRLPLWKKVKGSLQDIENNYLTENEIGTLIADAINPVIDYVNFRRIDGMILAKVIEPLDIIPINKITDSYRFQACKKYLSQEYYRTQIYDFKWDINGRGPNISISEDGYTISTTENMAAHQSVRTNYLMSNGIYEFHVLFEKVCLNSWVGVCDEDLDFSHFAGDQPNGWILGTNGCYYHNRQSIQGMSDFRKDNAKVI</sequence>
<dbReference type="OrthoDB" id="6359816at2759"/>
<feature type="domain" description="BTB" evidence="1">
    <location>
        <begin position="1"/>
        <end position="51"/>
    </location>
</feature>
<comment type="caution">
    <text evidence="2">The sequence shown here is derived from an EMBL/GenBank/DDBJ whole genome shotgun (WGS) entry which is preliminary data.</text>
</comment>
<reference evidence="2" key="1">
    <citation type="submission" date="2021-06" db="EMBL/GenBank/DDBJ databases">
        <authorList>
            <person name="Kallberg Y."/>
            <person name="Tangrot J."/>
            <person name="Rosling A."/>
        </authorList>
    </citation>
    <scope>NUCLEOTIDE SEQUENCE</scope>
    <source>
        <strain evidence="2">CL551</strain>
    </source>
</reference>
<evidence type="ECO:0000313" key="2">
    <source>
        <dbReference type="EMBL" id="CAG8765472.1"/>
    </source>
</evidence>
<accession>A0A9N9J5F2</accession>
<protein>
    <submittedName>
        <fullName evidence="2">3341_t:CDS:1</fullName>
    </submittedName>
</protein>
<dbReference type="Proteomes" id="UP000789342">
    <property type="component" value="Unassembled WGS sequence"/>
</dbReference>
<feature type="non-terminal residue" evidence="2">
    <location>
        <position position="1"/>
    </location>
</feature>
<evidence type="ECO:0000259" key="1">
    <source>
        <dbReference type="PROSITE" id="PS50097"/>
    </source>
</evidence>
<dbReference type="EMBL" id="CAJVPV010043316">
    <property type="protein sequence ID" value="CAG8765472.1"/>
    <property type="molecule type" value="Genomic_DNA"/>
</dbReference>
<dbReference type="InterPro" id="IPR043136">
    <property type="entry name" value="B30.2/SPRY_sf"/>
</dbReference>
<organism evidence="2 3">
    <name type="scientific">Acaulospora morrowiae</name>
    <dbReference type="NCBI Taxonomy" id="94023"/>
    <lineage>
        <taxon>Eukaryota</taxon>
        <taxon>Fungi</taxon>
        <taxon>Fungi incertae sedis</taxon>
        <taxon>Mucoromycota</taxon>
        <taxon>Glomeromycotina</taxon>
        <taxon>Glomeromycetes</taxon>
        <taxon>Diversisporales</taxon>
        <taxon>Acaulosporaceae</taxon>
        <taxon>Acaulospora</taxon>
    </lineage>
</organism>
<dbReference type="AlphaFoldDB" id="A0A9N9J5F2"/>
<name>A0A9N9J5F2_9GLOM</name>
<dbReference type="SUPFAM" id="SSF54695">
    <property type="entry name" value="POZ domain"/>
    <property type="match status" value="1"/>
</dbReference>
<dbReference type="Pfam" id="PF00651">
    <property type="entry name" value="BTB"/>
    <property type="match status" value="1"/>
</dbReference>
<evidence type="ECO:0000313" key="3">
    <source>
        <dbReference type="Proteomes" id="UP000789342"/>
    </source>
</evidence>
<dbReference type="SUPFAM" id="SSF49899">
    <property type="entry name" value="Concanavalin A-like lectins/glucanases"/>
    <property type="match status" value="1"/>
</dbReference>
<dbReference type="CDD" id="cd18186">
    <property type="entry name" value="BTB_POZ_ZBTB_KLHL-like"/>
    <property type="match status" value="1"/>
</dbReference>
<feature type="non-terminal residue" evidence="2">
    <location>
        <position position="376"/>
    </location>
</feature>
<dbReference type="Gene3D" id="3.30.710.10">
    <property type="entry name" value="Potassium Channel Kv1.1, Chain A"/>
    <property type="match status" value="1"/>
</dbReference>
<keyword evidence="3" id="KW-1185">Reference proteome</keyword>
<dbReference type="InterPro" id="IPR000210">
    <property type="entry name" value="BTB/POZ_dom"/>
</dbReference>
<dbReference type="PROSITE" id="PS50097">
    <property type="entry name" value="BTB"/>
    <property type="match status" value="1"/>
</dbReference>
<dbReference type="InterPro" id="IPR013320">
    <property type="entry name" value="ConA-like_dom_sf"/>
</dbReference>